<dbReference type="FunFam" id="3.20.20.210:FF:000001">
    <property type="entry name" value="Uroporphyrinogen decarboxylase"/>
    <property type="match status" value="1"/>
</dbReference>
<dbReference type="GO" id="GO:0005829">
    <property type="term" value="C:cytosol"/>
    <property type="evidence" value="ECO:0007669"/>
    <property type="project" value="TreeGrafter"/>
</dbReference>
<organism evidence="17">
    <name type="scientific">Lysobacter firmicutimachus</name>
    <dbReference type="NCBI Taxonomy" id="1792846"/>
    <lineage>
        <taxon>Bacteria</taxon>
        <taxon>Pseudomonadati</taxon>
        <taxon>Pseudomonadota</taxon>
        <taxon>Gammaproteobacteria</taxon>
        <taxon>Lysobacterales</taxon>
        <taxon>Lysobacteraceae</taxon>
        <taxon>Lysobacter</taxon>
    </lineage>
</organism>
<evidence type="ECO:0000256" key="14">
    <source>
        <dbReference type="RuleBase" id="RU004169"/>
    </source>
</evidence>
<dbReference type="SUPFAM" id="SSF51726">
    <property type="entry name" value="UROD/MetE-like"/>
    <property type="match status" value="1"/>
</dbReference>
<evidence type="ECO:0000256" key="13">
    <source>
        <dbReference type="RuleBase" id="RU000554"/>
    </source>
</evidence>
<dbReference type="InterPro" id="IPR000257">
    <property type="entry name" value="Uroporphyrinogen_deCOase"/>
</dbReference>
<comment type="caution">
    <text evidence="12">Lacks conserved residue(s) required for the propagation of feature annotation.</text>
</comment>
<gene>
    <name evidence="12 17" type="primary">hemE</name>
    <name evidence="17" type="ORF">ABU614_23215</name>
</gene>
<evidence type="ECO:0000256" key="9">
    <source>
        <dbReference type="ARBA" id="ARBA00022793"/>
    </source>
</evidence>
<dbReference type="EMBL" id="CP159925">
    <property type="protein sequence ID" value="XCO75211.1"/>
    <property type="molecule type" value="Genomic_DNA"/>
</dbReference>
<proteinExistence type="inferred from homology"/>
<feature type="binding site" evidence="12">
    <location>
        <position position="89"/>
    </location>
    <ligand>
        <name>substrate</name>
    </ligand>
</feature>
<evidence type="ECO:0000256" key="2">
    <source>
        <dbReference type="ARBA" id="ARBA00004496"/>
    </source>
</evidence>
<dbReference type="HAMAP" id="MF_00218">
    <property type="entry name" value="URO_D"/>
    <property type="match status" value="1"/>
</dbReference>
<comment type="similarity">
    <text evidence="4 12 14">Belongs to the uroporphyrinogen decarboxylase family.</text>
</comment>
<dbReference type="InterPro" id="IPR038071">
    <property type="entry name" value="UROD/MetE-like_sf"/>
</dbReference>
<keyword evidence="10 12" id="KW-0456">Lyase</keyword>
<dbReference type="PROSITE" id="PS00907">
    <property type="entry name" value="UROD_2"/>
    <property type="match status" value="1"/>
</dbReference>
<dbReference type="InterPro" id="IPR006361">
    <property type="entry name" value="Uroporphyrinogen_deCO2ase_HemE"/>
</dbReference>
<comment type="subcellular location">
    <subcellularLocation>
        <location evidence="2 12">Cytoplasm</location>
    </subcellularLocation>
</comment>
<feature type="domain" description="Uroporphyrinogen decarboxylase (URO-D)" evidence="15">
    <location>
        <begin position="34"/>
        <end position="43"/>
    </location>
</feature>
<dbReference type="PROSITE" id="PS00906">
    <property type="entry name" value="UROD_1"/>
    <property type="match status" value="1"/>
</dbReference>
<dbReference type="PANTHER" id="PTHR21091">
    <property type="entry name" value="METHYLTETRAHYDROFOLATE:HOMOCYSTEINE METHYLTRANSFERASE RELATED"/>
    <property type="match status" value="1"/>
</dbReference>
<sequence length="368" mass="40074">MPQPSPLASPSSLPSLANDRFLRALRRQPVDRTPVWLMRQAGRYLPEYRATRAQAGSFLNLAKNPELACEVTLQPLRRFPLDAAILFSDILTVPDAMGLGLYFADGEGPKFERPVRSVADIERLAVPDMETELRYVMDAVRTIRRELNGSVPLIGFSGSPWTIACYMVEGGGSDNYSRIKALALNEPAAMHRLLSVVTDAVIEYLKAQRAAGAQALQVFDTWGGVLSPRMYREYSLRYMQRIAAELERGDGDQRTPLILFGKGNDPYLEDLAGSGAEAVGVDWTVGLDEAARRIGGRVAVQGNLDPVTLYASPDAIRAEVGLALDAYRDGNGGSREGHVFNLGHGLSPDMSPDHVAALVAAVHELSAR</sequence>
<dbReference type="EC" id="4.1.1.37" evidence="6 12"/>
<keyword evidence="9 12" id="KW-0210">Decarboxylase</keyword>
<dbReference type="Pfam" id="PF01208">
    <property type="entry name" value="URO-D"/>
    <property type="match status" value="1"/>
</dbReference>
<evidence type="ECO:0000259" key="16">
    <source>
        <dbReference type="PROSITE" id="PS00907"/>
    </source>
</evidence>
<feature type="binding site" evidence="12">
    <location>
        <position position="166"/>
    </location>
    <ligand>
        <name>substrate</name>
    </ligand>
</feature>
<evidence type="ECO:0000256" key="12">
    <source>
        <dbReference type="HAMAP-Rule" id="MF_00218"/>
    </source>
</evidence>
<evidence type="ECO:0000256" key="3">
    <source>
        <dbReference type="ARBA" id="ARBA00004804"/>
    </source>
</evidence>
<feature type="binding site" evidence="12">
    <location>
        <begin position="39"/>
        <end position="43"/>
    </location>
    <ligand>
        <name>substrate</name>
    </ligand>
</feature>
<dbReference type="AlphaFoldDB" id="A0AAU8MVJ5"/>
<dbReference type="GO" id="GO:0019353">
    <property type="term" value="P:protoporphyrinogen IX biosynthetic process from glutamate"/>
    <property type="evidence" value="ECO:0007669"/>
    <property type="project" value="TreeGrafter"/>
</dbReference>
<keyword evidence="8 12" id="KW-0963">Cytoplasm</keyword>
<dbReference type="PANTHER" id="PTHR21091:SF169">
    <property type="entry name" value="UROPORPHYRINOGEN DECARBOXYLASE"/>
    <property type="match status" value="1"/>
</dbReference>
<comment type="subunit">
    <text evidence="5 12">Homodimer.</text>
</comment>
<comment type="function">
    <text evidence="1 12">Catalyzes the decarboxylation of four acetate groups of uroporphyrinogen-III to yield coproporphyrinogen-III.</text>
</comment>
<comment type="catalytic activity">
    <reaction evidence="12 13">
        <text>uroporphyrinogen III + 4 H(+) = coproporphyrinogen III + 4 CO2</text>
        <dbReference type="Rhea" id="RHEA:19865"/>
        <dbReference type="ChEBI" id="CHEBI:15378"/>
        <dbReference type="ChEBI" id="CHEBI:16526"/>
        <dbReference type="ChEBI" id="CHEBI:57308"/>
        <dbReference type="ChEBI" id="CHEBI:57309"/>
        <dbReference type="EC" id="4.1.1.37"/>
    </reaction>
</comment>
<evidence type="ECO:0000256" key="7">
    <source>
        <dbReference type="ARBA" id="ARBA00014308"/>
    </source>
</evidence>
<evidence type="ECO:0000313" key="17">
    <source>
        <dbReference type="EMBL" id="XCO75211.1"/>
    </source>
</evidence>
<dbReference type="RefSeq" id="WP_363798054.1">
    <property type="nucleotide sequence ID" value="NZ_CP159925.1"/>
</dbReference>
<evidence type="ECO:0000256" key="1">
    <source>
        <dbReference type="ARBA" id="ARBA00002448"/>
    </source>
</evidence>
<evidence type="ECO:0000256" key="4">
    <source>
        <dbReference type="ARBA" id="ARBA00009935"/>
    </source>
</evidence>
<evidence type="ECO:0000256" key="11">
    <source>
        <dbReference type="ARBA" id="ARBA00023244"/>
    </source>
</evidence>
<evidence type="ECO:0000259" key="15">
    <source>
        <dbReference type="PROSITE" id="PS00906"/>
    </source>
</evidence>
<evidence type="ECO:0000256" key="10">
    <source>
        <dbReference type="ARBA" id="ARBA00023239"/>
    </source>
</evidence>
<accession>A0AAU8MVJ5</accession>
<feature type="binding site" evidence="12">
    <location>
        <position position="344"/>
    </location>
    <ligand>
        <name>substrate</name>
    </ligand>
</feature>
<dbReference type="Gene3D" id="3.20.20.210">
    <property type="match status" value="1"/>
</dbReference>
<dbReference type="GO" id="GO:0004853">
    <property type="term" value="F:uroporphyrinogen decarboxylase activity"/>
    <property type="evidence" value="ECO:0007669"/>
    <property type="project" value="UniProtKB-UniRule"/>
</dbReference>
<reference evidence="17" key="1">
    <citation type="submission" date="2024-06" db="EMBL/GenBank/DDBJ databases">
        <authorList>
            <person name="Li S."/>
        </authorList>
    </citation>
    <scope>NUCLEOTIDE SEQUENCE</scope>
    <source>
        <strain evidence="17">SR10</strain>
    </source>
</reference>
<feature type="site" description="Transition state stabilizer" evidence="12">
    <location>
        <position position="89"/>
    </location>
</feature>
<feature type="binding site" evidence="12">
    <location>
        <position position="221"/>
    </location>
    <ligand>
        <name>substrate</name>
    </ligand>
</feature>
<evidence type="ECO:0000256" key="8">
    <source>
        <dbReference type="ARBA" id="ARBA00022490"/>
    </source>
</evidence>
<evidence type="ECO:0000256" key="6">
    <source>
        <dbReference type="ARBA" id="ARBA00012288"/>
    </source>
</evidence>
<dbReference type="NCBIfam" id="TIGR01464">
    <property type="entry name" value="hemE"/>
    <property type="match status" value="1"/>
</dbReference>
<feature type="domain" description="Uroporphyrinogen decarboxylase (URO-D)" evidence="16">
    <location>
        <begin position="154"/>
        <end position="170"/>
    </location>
</feature>
<evidence type="ECO:0000256" key="5">
    <source>
        <dbReference type="ARBA" id="ARBA00011738"/>
    </source>
</evidence>
<dbReference type="CDD" id="cd00717">
    <property type="entry name" value="URO-D"/>
    <property type="match status" value="1"/>
</dbReference>
<keyword evidence="11 12" id="KW-0627">Porphyrin biosynthesis</keyword>
<comment type="pathway">
    <text evidence="3 12 13">Porphyrin-containing compound metabolism; protoporphyrin-IX biosynthesis; coproporphyrinogen-III from 5-aminolevulinate: step 4/4.</text>
</comment>
<protein>
    <recommendedName>
        <fullName evidence="7 12">Uroporphyrinogen decarboxylase</fullName>
        <shortName evidence="12">UPD</shortName>
        <shortName evidence="12">URO-D</shortName>
        <ecNumber evidence="6 12">4.1.1.37</ecNumber>
    </recommendedName>
</protein>
<name>A0AAU8MVJ5_9GAMM</name>